<proteinExistence type="predicted"/>
<evidence type="ECO:0000256" key="5">
    <source>
        <dbReference type="ARBA" id="ARBA00023136"/>
    </source>
</evidence>
<keyword evidence="3 7" id="KW-0812">Transmembrane</keyword>
<keyword evidence="4 7" id="KW-1133">Transmembrane helix</keyword>
<dbReference type="PANTHER" id="PTHR23504:SF15">
    <property type="entry name" value="MAJOR FACILITATOR SUPERFAMILY (MFS) PROFILE DOMAIN-CONTAINING PROTEIN"/>
    <property type="match status" value="1"/>
</dbReference>
<keyword evidence="2" id="KW-0813">Transport</keyword>
<protein>
    <submittedName>
        <fullName evidence="9">BZ3500_MvSof-1268-A1-R1_Chr7-1g09183 protein</fullName>
    </submittedName>
</protein>
<feature type="transmembrane region" description="Helical" evidence="7">
    <location>
        <begin position="323"/>
        <end position="348"/>
    </location>
</feature>
<evidence type="ECO:0000256" key="1">
    <source>
        <dbReference type="ARBA" id="ARBA00004141"/>
    </source>
</evidence>
<feature type="compositionally biased region" description="Basic and acidic residues" evidence="6">
    <location>
        <begin position="10"/>
        <end position="27"/>
    </location>
</feature>
<dbReference type="InterPro" id="IPR011701">
    <property type="entry name" value="MFS"/>
</dbReference>
<dbReference type="PRINTS" id="PR01035">
    <property type="entry name" value="TCRTETA"/>
</dbReference>
<dbReference type="GO" id="GO:0016020">
    <property type="term" value="C:membrane"/>
    <property type="evidence" value="ECO:0007669"/>
    <property type="project" value="UniProtKB-SubCell"/>
</dbReference>
<dbReference type="PANTHER" id="PTHR23504">
    <property type="entry name" value="MAJOR FACILITATOR SUPERFAMILY DOMAIN-CONTAINING PROTEIN 10"/>
    <property type="match status" value="1"/>
</dbReference>
<feature type="domain" description="Major facilitator superfamily (MFS) profile" evidence="8">
    <location>
        <begin position="50"/>
        <end position="528"/>
    </location>
</feature>
<feature type="compositionally biased region" description="Polar residues" evidence="6">
    <location>
        <begin position="295"/>
        <end position="308"/>
    </location>
</feature>
<feature type="transmembrane region" description="Helical" evidence="7">
    <location>
        <begin position="222"/>
        <end position="245"/>
    </location>
</feature>
<gene>
    <name evidence="9" type="ORF">BZ3500_MVSOF-1268-A1-R1_CHR7-1G09183</name>
</gene>
<evidence type="ECO:0000259" key="8">
    <source>
        <dbReference type="PROSITE" id="PS50850"/>
    </source>
</evidence>
<evidence type="ECO:0000256" key="6">
    <source>
        <dbReference type="SAM" id="MobiDB-lite"/>
    </source>
</evidence>
<dbReference type="CDD" id="cd17330">
    <property type="entry name" value="MFS_SLC46_TetA_like"/>
    <property type="match status" value="1"/>
</dbReference>
<keyword evidence="5 7" id="KW-0472">Membrane</keyword>
<dbReference type="GO" id="GO:0022857">
    <property type="term" value="F:transmembrane transporter activity"/>
    <property type="evidence" value="ECO:0007669"/>
    <property type="project" value="InterPro"/>
</dbReference>
<feature type="region of interest" description="Disordered" evidence="6">
    <location>
        <begin position="281"/>
        <end position="308"/>
    </location>
</feature>
<keyword evidence="10" id="KW-1185">Reference proteome</keyword>
<dbReference type="PROSITE" id="PS50850">
    <property type="entry name" value="MFS"/>
    <property type="match status" value="1"/>
</dbReference>
<comment type="subcellular location">
    <subcellularLocation>
        <location evidence="1">Membrane</location>
        <topology evidence="1">Multi-pass membrane protein</topology>
    </subcellularLocation>
</comment>
<feature type="transmembrane region" description="Helical" evidence="7">
    <location>
        <begin position="360"/>
        <end position="379"/>
    </location>
</feature>
<reference evidence="10" key="1">
    <citation type="submission" date="2016-10" db="EMBL/GenBank/DDBJ databases">
        <authorList>
            <person name="Jeantristanb JTB J.-T."/>
            <person name="Ricardo R."/>
        </authorList>
    </citation>
    <scope>NUCLEOTIDE SEQUENCE [LARGE SCALE GENOMIC DNA]</scope>
</reference>
<dbReference type="AlphaFoldDB" id="A0A2X0L848"/>
<evidence type="ECO:0000313" key="9">
    <source>
        <dbReference type="EMBL" id="SDA02954.1"/>
    </source>
</evidence>
<feature type="region of interest" description="Disordered" evidence="6">
    <location>
        <begin position="1"/>
        <end position="28"/>
    </location>
</feature>
<organism evidence="9 10">
    <name type="scientific">Microbotryum saponariae</name>
    <dbReference type="NCBI Taxonomy" id="289078"/>
    <lineage>
        <taxon>Eukaryota</taxon>
        <taxon>Fungi</taxon>
        <taxon>Dikarya</taxon>
        <taxon>Basidiomycota</taxon>
        <taxon>Pucciniomycotina</taxon>
        <taxon>Microbotryomycetes</taxon>
        <taxon>Microbotryales</taxon>
        <taxon>Microbotryaceae</taxon>
        <taxon>Microbotryum</taxon>
    </lineage>
</organism>
<dbReference type="EMBL" id="FMWP01000127">
    <property type="protein sequence ID" value="SDA02954.1"/>
    <property type="molecule type" value="Genomic_DNA"/>
</dbReference>
<dbReference type="Pfam" id="PF07690">
    <property type="entry name" value="MFS_1"/>
    <property type="match status" value="1"/>
</dbReference>
<evidence type="ECO:0000256" key="2">
    <source>
        <dbReference type="ARBA" id="ARBA00022448"/>
    </source>
</evidence>
<feature type="transmembrane region" description="Helical" evidence="7">
    <location>
        <begin position="122"/>
        <end position="139"/>
    </location>
</feature>
<dbReference type="InterPro" id="IPR001958">
    <property type="entry name" value="Tet-R_TetA/multi-R_MdtG-like"/>
</dbReference>
<accession>A0A2X0L848</accession>
<feature type="transmembrane region" description="Helical" evidence="7">
    <location>
        <begin position="464"/>
        <end position="483"/>
    </location>
</feature>
<feature type="transmembrane region" description="Helical" evidence="7">
    <location>
        <begin position="51"/>
        <end position="76"/>
    </location>
</feature>
<name>A0A2X0L848_9BASI</name>
<feature type="transmembrane region" description="Helical" evidence="7">
    <location>
        <begin position="503"/>
        <end position="521"/>
    </location>
</feature>
<dbReference type="OrthoDB" id="419616at2759"/>
<feature type="transmembrane region" description="Helical" evidence="7">
    <location>
        <begin position="179"/>
        <end position="202"/>
    </location>
</feature>
<dbReference type="InterPro" id="IPR036259">
    <property type="entry name" value="MFS_trans_sf"/>
</dbReference>
<feature type="transmembrane region" description="Helical" evidence="7">
    <location>
        <begin position="391"/>
        <end position="412"/>
    </location>
</feature>
<evidence type="ECO:0000313" key="10">
    <source>
        <dbReference type="Proteomes" id="UP000249723"/>
    </source>
</evidence>
<feature type="transmembrane region" description="Helical" evidence="7">
    <location>
        <begin position="424"/>
        <end position="443"/>
    </location>
</feature>
<evidence type="ECO:0000256" key="3">
    <source>
        <dbReference type="ARBA" id="ARBA00022692"/>
    </source>
</evidence>
<dbReference type="SUPFAM" id="SSF103473">
    <property type="entry name" value="MFS general substrate transporter"/>
    <property type="match status" value="1"/>
</dbReference>
<evidence type="ECO:0000256" key="4">
    <source>
        <dbReference type="ARBA" id="ARBA00022989"/>
    </source>
</evidence>
<sequence>MASDNGIVDGTRRNRDHASPSHEDVEHQPLLLTPSTAAEQSPPQPFPLRQVLILFLMRFSEPVASLVIFPFISKFIEDLGLTDRPERIGYYAGLIESLFALTMFSTVLTWGRLSDRIGRKPVMLIGLSGLTLSVVLFGIQKSFLGLVLCRMIGGALNGNVAVIKSIVAELTDASNQARAFSYLPLAWSMGSIIAPIIGGSLAEPARQYPNTFGRYPFFHENPYFLPCFVAALFPLCGFLIGFFFLKETLPSRTTTPPRAPLPALAAIRGSTKYATRVSSTVPLPPHLRSGYDTPGSASIQSQDENEPPSISTLFTNRRVQNCLVTYALLALQTIALDALFVLFAYSPIKVGGLAFDEAEIGKALGLGGVFTVLFQLVLFPSLQKRFGTVRLYRVFMGLYPFVFGLFPVMATAASRKYDGKGRGVWPALASFLLLKSIYSPSLSANCSYGCNMLVITSSAPSRRLLGTLNGLAQMLSSLMRAIGPLVASSLFVISKEKNILDGHLVWIVWGCVAVLGFLSTLRLREEKAAWRVLEERG</sequence>
<dbReference type="Proteomes" id="UP000249723">
    <property type="component" value="Unassembled WGS sequence"/>
</dbReference>
<dbReference type="InterPro" id="IPR020846">
    <property type="entry name" value="MFS_dom"/>
</dbReference>
<feature type="transmembrane region" description="Helical" evidence="7">
    <location>
        <begin position="88"/>
        <end position="110"/>
    </location>
</feature>
<evidence type="ECO:0000256" key="7">
    <source>
        <dbReference type="SAM" id="Phobius"/>
    </source>
</evidence>
<dbReference type="Gene3D" id="1.20.1250.20">
    <property type="entry name" value="MFS general substrate transporter like domains"/>
    <property type="match status" value="1"/>
</dbReference>